<gene>
    <name evidence="1" type="ORF">LITE_LOCUS49378</name>
</gene>
<keyword evidence="2" id="KW-1185">Reference proteome</keyword>
<sequence length="58" mass="6409">MRSTSSFWGIPPAIPTLFIPMFSVREKETGNNNFIFGLTQPLLSTRTPSSGILSKSYS</sequence>
<dbReference type="Proteomes" id="UP001154282">
    <property type="component" value="Unassembled WGS sequence"/>
</dbReference>
<dbReference type="AlphaFoldDB" id="A0AAV0RR99"/>
<protein>
    <submittedName>
        <fullName evidence="1">Uncharacterized protein</fullName>
    </submittedName>
</protein>
<accession>A0AAV0RR99</accession>
<dbReference type="EMBL" id="CAMGYJ010000011">
    <property type="protein sequence ID" value="CAI0559781.1"/>
    <property type="molecule type" value="Genomic_DNA"/>
</dbReference>
<proteinExistence type="predicted"/>
<comment type="caution">
    <text evidence="1">The sequence shown here is derived from an EMBL/GenBank/DDBJ whole genome shotgun (WGS) entry which is preliminary data.</text>
</comment>
<reference evidence="1" key="1">
    <citation type="submission" date="2022-08" db="EMBL/GenBank/DDBJ databases">
        <authorList>
            <person name="Gutierrez-Valencia J."/>
        </authorList>
    </citation>
    <scope>NUCLEOTIDE SEQUENCE</scope>
</reference>
<evidence type="ECO:0000313" key="2">
    <source>
        <dbReference type="Proteomes" id="UP001154282"/>
    </source>
</evidence>
<name>A0AAV0RR99_9ROSI</name>
<evidence type="ECO:0000313" key="1">
    <source>
        <dbReference type="EMBL" id="CAI0559781.1"/>
    </source>
</evidence>
<organism evidence="1 2">
    <name type="scientific">Linum tenue</name>
    <dbReference type="NCBI Taxonomy" id="586396"/>
    <lineage>
        <taxon>Eukaryota</taxon>
        <taxon>Viridiplantae</taxon>
        <taxon>Streptophyta</taxon>
        <taxon>Embryophyta</taxon>
        <taxon>Tracheophyta</taxon>
        <taxon>Spermatophyta</taxon>
        <taxon>Magnoliopsida</taxon>
        <taxon>eudicotyledons</taxon>
        <taxon>Gunneridae</taxon>
        <taxon>Pentapetalae</taxon>
        <taxon>rosids</taxon>
        <taxon>fabids</taxon>
        <taxon>Malpighiales</taxon>
        <taxon>Linaceae</taxon>
        <taxon>Linum</taxon>
    </lineage>
</organism>